<proteinExistence type="predicted"/>
<dbReference type="Proteomes" id="UP000027583">
    <property type="component" value="Unassembled WGS sequence"/>
</dbReference>
<organism evidence="1 2">
    <name type="scientific">Asaia bogorensis</name>
    <dbReference type="NCBI Taxonomy" id="91915"/>
    <lineage>
        <taxon>Bacteria</taxon>
        <taxon>Pseudomonadati</taxon>
        <taxon>Pseudomonadota</taxon>
        <taxon>Alphaproteobacteria</taxon>
        <taxon>Acetobacterales</taxon>
        <taxon>Acetobacteraceae</taxon>
        <taxon>Asaia</taxon>
    </lineage>
</organism>
<dbReference type="eggNOG" id="ENOG502ZP82">
    <property type="taxonomic scope" value="Bacteria"/>
</dbReference>
<gene>
    <name evidence="1" type="ORF">ASAP_0830</name>
</gene>
<protein>
    <submittedName>
        <fullName evidence="1">Uncharacterized protein</fullName>
    </submittedName>
</protein>
<dbReference type="AlphaFoldDB" id="A0A060QD67"/>
<name>A0A060QD67_9PROT</name>
<dbReference type="RefSeq" id="WP_031240841.1">
    <property type="nucleotide sequence ID" value="NZ_CBLX010000004.1"/>
</dbReference>
<reference evidence="1 2" key="2">
    <citation type="journal article" date="2014" name="PLoS ONE">
        <title>Evolution of mitochondria reconstructed from the energy metabolism of living bacteria.</title>
        <authorList>
            <person name="Degli Esposti M."/>
            <person name="Chouaia B."/>
            <person name="Comandatore F."/>
            <person name="Crotti E."/>
            <person name="Sassera D."/>
            <person name="Lievens P.M."/>
            <person name="Daffonchio D."/>
            <person name="Bandi C."/>
        </authorList>
    </citation>
    <scope>NUCLEOTIDE SEQUENCE [LARGE SCALE GENOMIC DNA]</scope>
    <source>
        <strain evidence="1 2">SF2.1</strain>
    </source>
</reference>
<dbReference type="EMBL" id="CBLX010000004">
    <property type="protein sequence ID" value="CDG38875.1"/>
    <property type="molecule type" value="Genomic_DNA"/>
</dbReference>
<accession>A0A060QD67</accession>
<sequence length="128" mass="13675">MGARMQVVQKDDGTGATLRFLEGSGLEGEIDLTLDQLSQLIASLGRVRFAMTAGQAQPPIGNAPFLPVYSTNWALQIDALTEGSTLAFQHPAFGPVGLVFGPEDAEKLVNGLKHHRAIMSTNTSRRPS</sequence>
<comment type="caution">
    <text evidence="1">The sequence shown here is derived from an EMBL/GenBank/DDBJ whole genome shotgun (WGS) entry which is preliminary data.</text>
</comment>
<reference evidence="1 2" key="1">
    <citation type="journal article" date="2014" name="Genome Biol. Evol.">
        <title>Acetic acid bacteria genomes reveal functional traits for adaptation to life in insect guts.</title>
        <authorList>
            <person name="Chouaia B."/>
            <person name="Gaiarsa S."/>
            <person name="Crotti E."/>
            <person name="Comandatore F."/>
            <person name="Degli Esposti M."/>
            <person name="Ricci I."/>
            <person name="Alma A."/>
            <person name="Favia G."/>
            <person name="Bandi C."/>
            <person name="Daffonchio D."/>
        </authorList>
    </citation>
    <scope>NUCLEOTIDE SEQUENCE [LARGE SCALE GENOMIC DNA]</scope>
    <source>
        <strain evidence="1 2">SF2.1</strain>
    </source>
</reference>
<evidence type="ECO:0000313" key="2">
    <source>
        <dbReference type="Proteomes" id="UP000027583"/>
    </source>
</evidence>
<evidence type="ECO:0000313" key="1">
    <source>
        <dbReference type="EMBL" id="CDG38875.1"/>
    </source>
</evidence>